<evidence type="ECO:0000256" key="1">
    <source>
        <dbReference type="ARBA" id="ARBA00006974"/>
    </source>
</evidence>
<dbReference type="Proteomes" id="UP000325081">
    <property type="component" value="Unassembled WGS sequence"/>
</dbReference>
<keyword evidence="3" id="KW-1185">Reference proteome</keyword>
<gene>
    <name evidence="2" type="ORF">STAS_31869</name>
</gene>
<dbReference type="OrthoDB" id="1930622at2759"/>
<dbReference type="GO" id="GO:0009733">
    <property type="term" value="P:response to auxin"/>
    <property type="evidence" value="ECO:0007669"/>
    <property type="project" value="InterPro"/>
</dbReference>
<dbReference type="Pfam" id="PF02519">
    <property type="entry name" value="Auxin_inducible"/>
    <property type="match status" value="1"/>
</dbReference>
<dbReference type="PANTHER" id="PTHR31374">
    <property type="entry name" value="AUXIN-INDUCED PROTEIN-LIKE-RELATED"/>
    <property type="match status" value="1"/>
</dbReference>
<dbReference type="AlphaFoldDB" id="A0A5A7R993"/>
<protein>
    <submittedName>
        <fullName evidence="2">SAUR-like auxin-responsive protein family</fullName>
    </submittedName>
</protein>
<reference evidence="3" key="1">
    <citation type="journal article" date="2019" name="Curr. Biol.">
        <title>Genome Sequence of Striga asiatica Provides Insight into the Evolution of Plant Parasitism.</title>
        <authorList>
            <person name="Yoshida S."/>
            <person name="Kim S."/>
            <person name="Wafula E.K."/>
            <person name="Tanskanen J."/>
            <person name="Kim Y.M."/>
            <person name="Honaas L."/>
            <person name="Yang Z."/>
            <person name="Spallek T."/>
            <person name="Conn C.E."/>
            <person name="Ichihashi Y."/>
            <person name="Cheong K."/>
            <person name="Cui S."/>
            <person name="Der J.P."/>
            <person name="Gundlach H."/>
            <person name="Jiao Y."/>
            <person name="Hori C."/>
            <person name="Ishida J.K."/>
            <person name="Kasahara H."/>
            <person name="Kiba T."/>
            <person name="Kim M.S."/>
            <person name="Koo N."/>
            <person name="Laohavisit A."/>
            <person name="Lee Y.H."/>
            <person name="Lumba S."/>
            <person name="McCourt P."/>
            <person name="Mortimer J.C."/>
            <person name="Mutuku J.M."/>
            <person name="Nomura T."/>
            <person name="Sasaki-Sekimoto Y."/>
            <person name="Seto Y."/>
            <person name="Wang Y."/>
            <person name="Wakatake T."/>
            <person name="Sakakibara H."/>
            <person name="Demura T."/>
            <person name="Yamaguchi S."/>
            <person name="Yoneyama K."/>
            <person name="Manabe R.I."/>
            <person name="Nelson D.C."/>
            <person name="Schulman A.H."/>
            <person name="Timko M.P."/>
            <person name="dePamphilis C.W."/>
            <person name="Choi D."/>
            <person name="Shirasu K."/>
        </authorList>
    </citation>
    <scope>NUCLEOTIDE SEQUENCE [LARGE SCALE GENOMIC DNA]</scope>
    <source>
        <strain evidence="3">cv. UVA1</strain>
    </source>
</reference>
<evidence type="ECO:0000313" key="2">
    <source>
        <dbReference type="EMBL" id="GER54293.1"/>
    </source>
</evidence>
<comment type="similarity">
    <text evidence="1">Belongs to the ARG7 family.</text>
</comment>
<organism evidence="2 3">
    <name type="scientific">Striga asiatica</name>
    <name type="common">Asiatic witchweed</name>
    <name type="synonym">Buchnera asiatica</name>
    <dbReference type="NCBI Taxonomy" id="4170"/>
    <lineage>
        <taxon>Eukaryota</taxon>
        <taxon>Viridiplantae</taxon>
        <taxon>Streptophyta</taxon>
        <taxon>Embryophyta</taxon>
        <taxon>Tracheophyta</taxon>
        <taxon>Spermatophyta</taxon>
        <taxon>Magnoliopsida</taxon>
        <taxon>eudicotyledons</taxon>
        <taxon>Gunneridae</taxon>
        <taxon>Pentapetalae</taxon>
        <taxon>asterids</taxon>
        <taxon>lamiids</taxon>
        <taxon>Lamiales</taxon>
        <taxon>Orobanchaceae</taxon>
        <taxon>Buchnereae</taxon>
        <taxon>Striga</taxon>
    </lineage>
</organism>
<dbReference type="InterPro" id="IPR003676">
    <property type="entry name" value="SAUR_fam"/>
</dbReference>
<sequence>MAQDKQSSSNNSLKLFIKRLQNYLRLLRKPHVPNGIKKGHFTILVKNEDGRPTRLIMGLCTLKHPGFLRLLEMAEEEYGLGQRGALVVPCGPDEIRRILEEK</sequence>
<accession>A0A5A7R993</accession>
<dbReference type="PANTHER" id="PTHR31374:SF19">
    <property type="entry name" value="F8A24.8 PROTEIN"/>
    <property type="match status" value="1"/>
</dbReference>
<dbReference type="EMBL" id="BKCP01011070">
    <property type="protein sequence ID" value="GER54293.1"/>
    <property type="molecule type" value="Genomic_DNA"/>
</dbReference>
<name>A0A5A7R993_STRAF</name>
<comment type="caution">
    <text evidence="2">The sequence shown here is derived from an EMBL/GenBank/DDBJ whole genome shotgun (WGS) entry which is preliminary data.</text>
</comment>
<evidence type="ECO:0000313" key="3">
    <source>
        <dbReference type="Proteomes" id="UP000325081"/>
    </source>
</evidence>
<proteinExistence type="inferred from homology"/>